<feature type="signal peptide" evidence="1">
    <location>
        <begin position="1"/>
        <end position="19"/>
    </location>
</feature>
<evidence type="ECO:0000313" key="3">
    <source>
        <dbReference type="Proteomes" id="UP001501697"/>
    </source>
</evidence>
<accession>A0ABP7AQ13</accession>
<reference evidence="3" key="1">
    <citation type="journal article" date="2019" name="Int. J. Syst. Evol. Microbiol.">
        <title>The Global Catalogue of Microorganisms (GCM) 10K type strain sequencing project: providing services to taxonomists for standard genome sequencing and annotation.</title>
        <authorList>
            <consortium name="The Broad Institute Genomics Platform"/>
            <consortium name="The Broad Institute Genome Sequencing Center for Infectious Disease"/>
            <person name="Wu L."/>
            <person name="Ma J."/>
        </authorList>
    </citation>
    <scope>NUCLEOTIDE SEQUENCE [LARGE SCALE GENOMIC DNA]</scope>
    <source>
        <strain evidence="3">JCM 16544</strain>
    </source>
</reference>
<keyword evidence="1" id="KW-0732">Signal</keyword>
<name>A0ABP7AQ13_9MICO</name>
<evidence type="ECO:0000256" key="1">
    <source>
        <dbReference type="SAM" id="SignalP"/>
    </source>
</evidence>
<evidence type="ECO:0000313" key="2">
    <source>
        <dbReference type="EMBL" id="GAA3637685.1"/>
    </source>
</evidence>
<protein>
    <recommendedName>
        <fullName evidence="4">Lipoprotein</fullName>
    </recommendedName>
</protein>
<proteinExistence type="predicted"/>
<comment type="caution">
    <text evidence="2">The sequence shown here is derived from an EMBL/GenBank/DDBJ whole genome shotgun (WGS) entry which is preliminary data.</text>
</comment>
<dbReference type="Proteomes" id="UP001501697">
    <property type="component" value="Unassembled WGS sequence"/>
</dbReference>
<keyword evidence="3" id="KW-1185">Reference proteome</keyword>
<dbReference type="PROSITE" id="PS51257">
    <property type="entry name" value="PROKAR_LIPOPROTEIN"/>
    <property type="match status" value="1"/>
</dbReference>
<gene>
    <name evidence="2" type="ORF">GCM10022200_21300</name>
</gene>
<evidence type="ECO:0008006" key="4">
    <source>
        <dbReference type="Google" id="ProtNLM"/>
    </source>
</evidence>
<organism evidence="2 3">
    <name type="scientific">Microbacterium awajiense</name>
    <dbReference type="NCBI Taxonomy" id="415214"/>
    <lineage>
        <taxon>Bacteria</taxon>
        <taxon>Bacillati</taxon>
        <taxon>Actinomycetota</taxon>
        <taxon>Actinomycetes</taxon>
        <taxon>Micrococcales</taxon>
        <taxon>Microbacteriaceae</taxon>
        <taxon>Microbacterium</taxon>
    </lineage>
</organism>
<sequence>MRLTAAAVAVAIAAGALVACSPETPTSAGPGELTVDMAGGTQPAIEPAMLSAPAAAEIDGLEKVTDFIMGTPMDIAHEGGFPVGGATLTRSYATPLPQDVAATFAYWDEDHETWQAVPTTISNDRLTVSATVDHFSIWTDFVSGSQQALTAIRDRAAEAGQAVAEWTTNAVTTASEALHWSIGNIFTERVELPECELPTPNWVIDLPTGTGVNDSVRFCAGHDAANPKLLVLKARANRGFGFPVALDAQPSWEYNSTSENGLGNLIEQIGNLDQAVGSKTAELLNEGRYVGAGEEISFGIPSSSLEGFTSTYLLELPAPSAAQFVMSTIAGQIVAWGASKVEGTLAAALAIASCGSALSAVTEVGSAAGAALSCVREGDEEIAQMVGLVLLAGGMQENAAGKLAGKLVGRASVALALLPTAINIADFTQEVGLPRNARALTISIDSIEATTDESWPITADGVGPIRLAHVEEDFSQIRERRYICSGDQVAWGVGGSADDDIGGGERGPWIQVSRVGDVQGDVPAPRTADGITLGSTVADLKAAGYYSNVDSEFWFTTLDGVVLTAVTGQGVVTSLVLGKEGLGLYGCG</sequence>
<dbReference type="EMBL" id="BAAAYU010000005">
    <property type="protein sequence ID" value="GAA3637685.1"/>
    <property type="molecule type" value="Genomic_DNA"/>
</dbReference>
<feature type="chain" id="PRO_5045548922" description="Lipoprotein" evidence="1">
    <location>
        <begin position="20"/>
        <end position="588"/>
    </location>
</feature>